<dbReference type="AlphaFoldDB" id="A0A1H4E0V9"/>
<dbReference type="Proteomes" id="UP000199394">
    <property type="component" value="Unassembled WGS sequence"/>
</dbReference>
<name>A0A1H4E0V9_9FIRM</name>
<evidence type="ECO:0000313" key="1">
    <source>
        <dbReference type="EMBL" id="SEA78694.1"/>
    </source>
</evidence>
<sequence>EVLSFYFSKKRQIGTFGEVIFFKNYILRKLKLGSYDFKTAYPSRGQGKLNKNSGR</sequence>
<evidence type="ECO:0000313" key="2">
    <source>
        <dbReference type="Proteomes" id="UP000199394"/>
    </source>
</evidence>
<organism evidence="1 2">
    <name type="scientific">Eubacterium aggregans</name>
    <dbReference type="NCBI Taxonomy" id="81409"/>
    <lineage>
        <taxon>Bacteria</taxon>
        <taxon>Bacillati</taxon>
        <taxon>Bacillota</taxon>
        <taxon>Clostridia</taxon>
        <taxon>Eubacteriales</taxon>
        <taxon>Eubacteriaceae</taxon>
        <taxon>Eubacterium</taxon>
    </lineage>
</organism>
<protein>
    <submittedName>
        <fullName evidence="1">Uncharacterized protein</fullName>
    </submittedName>
</protein>
<dbReference type="EMBL" id="FNRK01000030">
    <property type="protein sequence ID" value="SEA78694.1"/>
    <property type="molecule type" value="Genomic_DNA"/>
</dbReference>
<gene>
    <name evidence="1" type="ORF">SAMN04515656_13029</name>
</gene>
<keyword evidence="2" id="KW-1185">Reference proteome</keyword>
<reference evidence="1 2" key="1">
    <citation type="submission" date="2016-10" db="EMBL/GenBank/DDBJ databases">
        <authorList>
            <person name="de Groot N.N."/>
        </authorList>
    </citation>
    <scope>NUCLEOTIDE SEQUENCE [LARGE SCALE GENOMIC DNA]</scope>
    <source>
        <strain evidence="1 2">SR12</strain>
    </source>
</reference>
<feature type="non-terminal residue" evidence="1">
    <location>
        <position position="1"/>
    </location>
</feature>
<proteinExistence type="predicted"/>
<accession>A0A1H4E0V9</accession>